<sequence>MREKLILGGVTVVVLAFLGGLFYYVWKTTIPHTVIIDAGPKTIEPRIAARVQPETLVWTEYKNKKYGYTIKFPSDWQKPAEDGNPAVFRGSGGREGDSLAVHVLENTGAVAADTWWKEKGRKTGVAYASRGEVIIPGIAVGFLYNESDGTKNNHLVFVAKGRIFHISGFGDDSIFANFINSLLFF</sequence>
<accession>A0A1G2K3L2</accession>
<keyword evidence="1" id="KW-0472">Membrane</keyword>
<comment type="caution">
    <text evidence="2">The sequence shown here is derived from an EMBL/GenBank/DDBJ whole genome shotgun (WGS) entry which is preliminary data.</text>
</comment>
<feature type="transmembrane region" description="Helical" evidence="1">
    <location>
        <begin position="5"/>
        <end position="26"/>
    </location>
</feature>
<dbReference type="Proteomes" id="UP000177152">
    <property type="component" value="Unassembled WGS sequence"/>
</dbReference>
<gene>
    <name evidence="2" type="ORF">A2633_01025</name>
</gene>
<dbReference type="AlphaFoldDB" id="A0A1G2K3L2"/>
<protein>
    <submittedName>
        <fullName evidence="2">Uncharacterized protein</fullName>
    </submittedName>
</protein>
<keyword evidence="1" id="KW-0812">Transmembrane</keyword>
<organism evidence="2 3">
    <name type="scientific">Candidatus Sungbacteria bacterium RIFCSPHIGHO2_01_FULL_47_32</name>
    <dbReference type="NCBI Taxonomy" id="1802264"/>
    <lineage>
        <taxon>Bacteria</taxon>
        <taxon>Candidatus Sungiibacteriota</taxon>
    </lineage>
</organism>
<evidence type="ECO:0000256" key="1">
    <source>
        <dbReference type="SAM" id="Phobius"/>
    </source>
</evidence>
<evidence type="ECO:0000313" key="2">
    <source>
        <dbReference type="EMBL" id="OGZ94007.1"/>
    </source>
</evidence>
<keyword evidence="1" id="KW-1133">Transmembrane helix</keyword>
<dbReference type="EMBL" id="MHQC01000046">
    <property type="protein sequence ID" value="OGZ94007.1"/>
    <property type="molecule type" value="Genomic_DNA"/>
</dbReference>
<name>A0A1G2K3L2_9BACT</name>
<proteinExistence type="predicted"/>
<reference evidence="2 3" key="1">
    <citation type="journal article" date="2016" name="Nat. Commun.">
        <title>Thousands of microbial genomes shed light on interconnected biogeochemical processes in an aquifer system.</title>
        <authorList>
            <person name="Anantharaman K."/>
            <person name="Brown C.T."/>
            <person name="Hug L.A."/>
            <person name="Sharon I."/>
            <person name="Castelle C.J."/>
            <person name="Probst A.J."/>
            <person name="Thomas B.C."/>
            <person name="Singh A."/>
            <person name="Wilkins M.J."/>
            <person name="Karaoz U."/>
            <person name="Brodie E.L."/>
            <person name="Williams K.H."/>
            <person name="Hubbard S.S."/>
            <person name="Banfield J.F."/>
        </authorList>
    </citation>
    <scope>NUCLEOTIDE SEQUENCE [LARGE SCALE GENOMIC DNA]</scope>
</reference>
<evidence type="ECO:0000313" key="3">
    <source>
        <dbReference type="Proteomes" id="UP000177152"/>
    </source>
</evidence>